<proteinExistence type="predicted"/>
<name>R4X0W5_9BURK</name>
<dbReference type="AlphaFoldDB" id="R4X0W5"/>
<dbReference type="EMBL" id="AP013059">
    <property type="protein sequence ID" value="BAN25756.1"/>
    <property type="molecule type" value="Genomic_DNA"/>
</dbReference>
<dbReference type="PATRIC" id="fig|758793.3.peg.4004"/>
<dbReference type="KEGG" id="buo:BRPE64_BCDS10950"/>
<keyword evidence="2" id="KW-1185">Reference proteome</keyword>
<dbReference type="Proteomes" id="UP000013966">
    <property type="component" value="Chromosome 2"/>
</dbReference>
<sequence>MHRFPAIGIDAMSTMQSDFSIIPMQRFPAKSLHRNMP</sequence>
<dbReference type="STRING" id="758793.BRPE64_BCDS10950"/>
<organism evidence="1 2">
    <name type="scientific">Caballeronia insecticola</name>
    <dbReference type="NCBI Taxonomy" id="758793"/>
    <lineage>
        <taxon>Bacteria</taxon>
        <taxon>Pseudomonadati</taxon>
        <taxon>Pseudomonadota</taxon>
        <taxon>Betaproteobacteria</taxon>
        <taxon>Burkholderiales</taxon>
        <taxon>Burkholderiaceae</taxon>
        <taxon>Caballeronia</taxon>
    </lineage>
</organism>
<evidence type="ECO:0000313" key="2">
    <source>
        <dbReference type="Proteomes" id="UP000013966"/>
    </source>
</evidence>
<reference evidence="1 2" key="1">
    <citation type="journal article" date="2013" name="Genome Announc.">
        <title>Complete Genome Sequence of Burkholderia sp. Strain RPE64, Bacterial Symbiont of the Bean Bug Riptortus pedestris.</title>
        <authorList>
            <person name="Shibata T.F."/>
            <person name="Maeda T."/>
            <person name="Nikoh N."/>
            <person name="Yamaguchi K."/>
            <person name="Oshima K."/>
            <person name="Hattori M."/>
            <person name="Nishiyama T."/>
            <person name="Hasebe M."/>
            <person name="Fukatsu T."/>
            <person name="Kikuchi Y."/>
            <person name="Shigenobu S."/>
        </authorList>
    </citation>
    <scope>NUCLEOTIDE SEQUENCE [LARGE SCALE GENOMIC DNA]</scope>
</reference>
<dbReference type="HOGENOM" id="CLU_3341230_0_0_4"/>
<gene>
    <name evidence="1" type="ORF">BRPE64_BCDS10950</name>
</gene>
<protein>
    <submittedName>
        <fullName evidence="1">Uncharacterized protein</fullName>
    </submittedName>
</protein>
<evidence type="ECO:0000313" key="1">
    <source>
        <dbReference type="EMBL" id="BAN25756.1"/>
    </source>
</evidence>
<reference evidence="1 2" key="2">
    <citation type="journal article" date="2018" name="Int. J. Syst. Evol. Microbiol.">
        <title>Burkholderia insecticola sp. nov., a gut symbiotic bacterium of the bean bug Riptortus pedestris.</title>
        <authorList>
            <person name="Takeshita K."/>
            <person name="Tamaki H."/>
            <person name="Ohbayashi T."/>
            <person name="Meng X.-Y."/>
            <person name="Sone T."/>
            <person name="Mitani Y."/>
            <person name="Peeters C."/>
            <person name="Kikuchi Y."/>
            <person name="Vandamme P."/>
        </authorList>
    </citation>
    <scope>NUCLEOTIDE SEQUENCE [LARGE SCALE GENOMIC DNA]</scope>
    <source>
        <strain evidence="1">RPE64</strain>
    </source>
</reference>
<accession>R4X0W5</accession>